<proteinExistence type="predicted"/>
<feature type="compositionally biased region" description="Acidic residues" evidence="1">
    <location>
        <begin position="41"/>
        <end position="57"/>
    </location>
</feature>
<name>A0A9Q3PFV1_9BASI</name>
<evidence type="ECO:0000256" key="1">
    <source>
        <dbReference type="SAM" id="MobiDB-lite"/>
    </source>
</evidence>
<dbReference type="OrthoDB" id="5088132at2759"/>
<feature type="region of interest" description="Disordered" evidence="1">
    <location>
        <begin position="1"/>
        <end position="59"/>
    </location>
</feature>
<evidence type="ECO:0000313" key="3">
    <source>
        <dbReference type="Proteomes" id="UP000765509"/>
    </source>
</evidence>
<dbReference type="EMBL" id="AVOT02067567">
    <property type="protein sequence ID" value="MBW0559042.1"/>
    <property type="molecule type" value="Genomic_DNA"/>
</dbReference>
<gene>
    <name evidence="2" type="ORF">O181_098757</name>
</gene>
<dbReference type="AlphaFoldDB" id="A0A9Q3PFV1"/>
<sequence length="254" mass="28729">MEGAAPSRKKGRGPRRSNSSLGVVGGFPGLSSTTFKVPGEYGEEEEENSVEEEESDGTEVVYVSVRESQATGRPTLAQSDQSVSHQSEPFLVAIIPPAFKTSSVKAPECFDGTQHFKFRSFIQSCEFMFHNNLENLSQDRKKFLYATSFLFGRTAKWIEPYPFNLTDQDPKYLLNSWTLFEYQVFNLFRDLNEVRKAESELDSSIMKEGGNVCLSIADFRTLVSRIGDWGKERSFITSGKDFHPGFWINWAPIL</sequence>
<accession>A0A9Q3PFV1</accession>
<comment type="caution">
    <text evidence="2">The sequence shown here is derived from an EMBL/GenBank/DDBJ whole genome shotgun (WGS) entry which is preliminary data.</text>
</comment>
<organism evidence="2 3">
    <name type="scientific">Austropuccinia psidii MF-1</name>
    <dbReference type="NCBI Taxonomy" id="1389203"/>
    <lineage>
        <taxon>Eukaryota</taxon>
        <taxon>Fungi</taxon>
        <taxon>Dikarya</taxon>
        <taxon>Basidiomycota</taxon>
        <taxon>Pucciniomycotina</taxon>
        <taxon>Pucciniomycetes</taxon>
        <taxon>Pucciniales</taxon>
        <taxon>Sphaerophragmiaceae</taxon>
        <taxon>Austropuccinia</taxon>
    </lineage>
</organism>
<evidence type="ECO:0000313" key="2">
    <source>
        <dbReference type="EMBL" id="MBW0559042.1"/>
    </source>
</evidence>
<keyword evidence="3" id="KW-1185">Reference proteome</keyword>
<evidence type="ECO:0008006" key="4">
    <source>
        <dbReference type="Google" id="ProtNLM"/>
    </source>
</evidence>
<protein>
    <recommendedName>
        <fullName evidence="4">DUF4939 domain-containing protein</fullName>
    </recommendedName>
</protein>
<dbReference type="Proteomes" id="UP000765509">
    <property type="component" value="Unassembled WGS sequence"/>
</dbReference>
<reference evidence="2" key="1">
    <citation type="submission" date="2021-03" db="EMBL/GenBank/DDBJ databases">
        <title>Draft genome sequence of rust myrtle Austropuccinia psidii MF-1, a brazilian biotype.</title>
        <authorList>
            <person name="Quecine M.C."/>
            <person name="Pachon D.M.R."/>
            <person name="Bonatelli M.L."/>
            <person name="Correr F.H."/>
            <person name="Franceschini L.M."/>
            <person name="Leite T.F."/>
            <person name="Margarido G.R.A."/>
            <person name="Almeida C.A."/>
            <person name="Ferrarezi J.A."/>
            <person name="Labate C.A."/>
        </authorList>
    </citation>
    <scope>NUCLEOTIDE SEQUENCE</scope>
    <source>
        <strain evidence="2">MF-1</strain>
    </source>
</reference>